<evidence type="ECO:0000313" key="1">
    <source>
        <dbReference type="EMBL" id="RTI48469.1"/>
    </source>
</evidence>
<reference evidence="2 3" key="2">
    <citation type="journal article" date="2019" name="Appl. Environ. Microbiol.">
        <title>Population genetics and characterization of Campylobacter jejuni isolates in western jackdaws and game birds in Finland.</title>
        <authorList>
            <person name="Kovanen S."/>
            <person name="Rossi M."/>
            <person name="Pohja-Mykra M."/>
            <person name="Nieminen T."/>
            <person name="Raunio-Saarnisto M."/>
            <person name="Sauvala M."/>
            <person name="Fredriksson-Ahomaa M."/>
            <person name="Hanninen M.L."/>
            <person name="Kivisto R."/>
        </authorList>
    </citation>
    <scope>NUCLEOTIDE SEQUENCE [LARGE SCALE GENOMIC DNA]</scope>
    <source>
        <strain evidence="2 3">CB313</strain>
        <strain evidence="1">SO-26</strain>
    </source>
</reference>
<protein>
    <submittedName>
        <fullName evidence="2">Uncharacterized protein</fullName>
    </submittedName>
</protein>
<dbReference type="EMBL" id="PQZD01000003">
    <property type="protein sequence ID" value="RTI48469.1"/>
    <property type="molecule type" value="Genomic_DNA"/>
</dbReference>
<name>A0A431EE95_CAMJU</name>
<evidence type="ECO:0000313" key="2">
    <source>
        <dbReference type="EMBL" id="RTJ79577.1"/>
    </source>
</evidence>
<proteinExistence type="predicted"/>
<gene>
    <name evidence="2" type="ORF">C3H57_04200</name>
    <name evidence="1" type="ORF">C3I27_03385</name>
</gene>
<dbReference type="RefSeq" id="WP_126232136.1">
    <property type="nucleotide sequence ID" value="NZ_PQZD01000003.1"/>
</dbReference>
<dbReference type="Proteomes" id="UP000288507">
    <property type="component" value="Unassembled WGS sequence"/>
</dbReference>
<reference evidence="1" key="1">
    <citation type="submission" date="2018-01" db="EMBL/GenBank/DDBJ databases">
        <authorList>
            <person name="Kovanen S."/>
            <person name="Nieminen T."/>
            <person name="Pohja-Mykra M."/>
            <person name="Raunio-Saarnisto M."/>
            <person name="Sauvala M."/>
            <person name="Fredriksson-Ahomaa M."/>
            <person name="Hanninen M.-L."/>
            <person name="Kivisto R."/>
        </authorList>
    </citation>
    <scope>NUCLEOTIDE SEQUENCE</scope>
    <source>
        <strain evidence="1">SO-26</strain>
    </source>
</reference>
<dbReference type="Proteomes" id="UP000287197">
    <property type="component" value="Unassembled WGS sequence"/>
</dbReference>
<accession>A0A431EE95</accession>
<sequence>MTQNNLLDILIPTSSGYSNSIKEDVNQVIASIRSLQVKGIVTNLEKYRYIDEIAQEVYGNYNWSYILCIYNCILDPFKFKDKGYLYYPDGEAVKVLLYKLRPNDVLTPFN</sequence>
<organism evidence="2 3">
    <name type="scientific">Campylobacter jejuni</name>
    <dbReference type="NCBI Taxonomy" id="197"/>
    <lineage>
        <taxon>Bacteria</taxon>
        <taxon>Pseudomonadati</taxon>
        <taxon>Campylobacterota</taxon>
        <taxon>Epsilonproteobacteria</taxon>
        <taxon>Campylobacterales</taxon>
        <taxon>Campylobacteraceae</taxon>
        <taxon>Campylobacter</taxon>
    </lineage>
</organism>
<comment type="caution">
    <text evidence="2">The sequence shown here is derived from an EMBL/GenBank/DDBJ whole genome shotgun (WGS) entry which is preliminary data.</text>
</comment>
<evidence type="ECO:0000313" key="3">
    <source>
        <dbReference type="Proteomes" id="UP000288507"/>
    </source>
</evidence>
<dbReference type="EMBL" id="PRBV01000005">
    <property type="protein sequence ID" value="RTJ79577.1"/>
    <property type="molecule type" value="Genomic_DNA"/>
</dbReference>
<dbReference type="AlphaFoldDB" id="A0A431EE95"/>